<organism evidence="4 5">
    <name type="scientific">Roseicyclus elongatus DSM 19469</name>
    <dbReference type="NCBI Taxonomy" id="1294273"/>
    <lineage>
        <taxon>Bacteria</taxon>
        <taxon>Pseudomonadati</taxon>
        <taxon>Pseudomonadota</taxon>
        <taxon>Alphaproteobacteria</taxon>
        <taxon>Rhodobacterales</taxon>
        <taxon>Roseobacteraceae</taxon>
        <taxon>Roseicyclus</taxon>
    </lineage>
</organism>
<dbReference type="KEGG" id="red:roselon_03572"/>
<dbReference type="eggNOG" id="COG0683">
    <property type="taxonomic scope" value="Bacteria"/>
</dbReference>
<proteinExistence type="inferred from homology"/>
<dbReference type="InterPro" id="IPR028081">
    <property type="entry name" value="Leu-bd"/>
</dbReference>
<dbReference type="AlphaFoldDB" id="W8S9W8"/>
<evidence type="ECO:0000259" key="3">
    <source>
        <dbReference type="Pfam" id="PF13458"/>
    </source>
</evidence>
<dbReference type="EMBL" id="CP004372">
    <property type="protein sequence ID" value="AHM05821.1"/>
    <property type="molecule type" value="Genomic_DNA"/>
</dbReference>
<sequence>MGGGELGLALAYLMQRRVLTATLLPSDLSPDHPYLIAPAEVHPFFNVTGVDWLARHRPKARRVAMCSQTDLMGLPSLATYRAAFKVAAREIVAEISYDPDTADAAEIVARMLARDPDILCWCSSAPPMVEALTVAAFEAGFTGQILSCTCDNYQRLIERTSSRFMERVTFQFPDFDDPKLGDSAFFFHRPKAFFDSYNERFPGLWSAVSWEYAFILDLWHEAVETADSLTPATVLTALKRGRRMPHAFGLASWWGTEVFGIDNALVGDWPVVAIRDGKARIQEFGSVLDWLKGNGPLLVAELEALHQLWHQRAKPDLARALADD</sequence>
<feature type="domain" description="Leucine-binding protein" evidence="3">
    <location>
        <begin position="9"/>
        <end position="276"/>
    </location>
</feature>
<keyword evidence="5" id="KW-1185">Reference proteome</keyword>
<comment type="similarity">
    <text evidence="1">Belongs to the leucine-binding protein family.</text>
</comment>
<dbReference type="Gene3D" id="3.40.50.2300">
    <property type="match status" value="2"/>
</dbReference>
<protein>
    <submittedName>
        <fullName evidence="4">ABC transporter, periplasmic protein</fullName>
    </submittedName>
</protein>
<dbReference type="Proteomes" id="UP000019593">
    <property type="component" value="Chromosome"/>
</dbReference>
<accession>W8S9W8</accession>
<evidence type="ECO:0000256" key="2">
    <source>
        <dbReference type="ARBA" id="ARBA00022729"/>
    </source>
</evidence>
<reference evidence="4 5" key="1">
    <citation type="submission" date="2013-03" db="EMBL/GenBank/DDBJ databases">
        <authorList>
            <person name="Fiebig A."/>
            <person name="Goeker M."/>
            <person name="Klenk H.-P.P."/>
        </authorList>
    </citation>
    <scope>NUCLEOTIDE SEQUENCE [LARGE SCALE GENOMIC DNA]</scope>
    <source>
        <strain evidence="5">DSM 19469</strain>
    </source>
</reference>
<dbReference type="PATRIC" id="fig|1294273.3.peg.3527"/>
<evidence type="ECO:0000313" key="5">
    <source>
        <dbReference type="Proteomes" id="UP000019593"/>
    </source>
</evidence>
<dbReference type="SUPFAM" id="SSF53822">
    <property type="entry name" value="Periplasmic binding protein-like I"/>
    <property type="match status" value="1"/>
</dbReference>
<dbReference type="Pfam" id="PF13458">
    <property type="entry name" value="Peripla_BP_6"/>
    <property type="match status" value="1"/>
</dbReference>
<keyword evidence="2" id="KW-0732">Signal</keyword>
<name>W8S9W8_9RHOB</name>
<evidence type="ECO:0000256" key="1">
    <source>
        <dbReference type="ARBA" id="ARBA00010062"/>
    </source>
</evidence>
<dbReference type="RefSeq" id="WP_281172837.1">
    <property type="nucleotide sequence ID" value="NZ_CP004372.1"/>
</dbReference>
<evidence type="ECO:0000313" key="4">
    <source>
        <dbReference type="EMBL" id="AHM05821.1"/>
    </source>
</evidence>
<dbReference type="STRING" id="1294273.roselon_03572"/>
<dbReference type="HOGENOM" id="CLU_052503_0_0_5"/>
<dbReference type="InterPro" id="IPR028082">
    <property type="entry name" value="Peripla_BP_I"/>
</dbReference>
<gene>
    <name evidence="4" type="ORF">roselon_03572</name>
</gene>